<dbReference type="AlphaFoldDB" id="A0A4R6QC65"/>
<reference evidence="1 2" key="1">
    <citation type="submission" date="2019-03" db="EMBL/GenBank/DDBJ databases">
        <title>Genomic Encyclopedia of Type Strains, Phase IV (KMG-IV): sequencing the most valuable type-strain genomes for metagenomic binning, comparative biology and taxonomic classification.</title>
        <authorList>
            <person name="Goeker M."/>
        </authorList>
    </citation>
    <scope>NUCLEOTIDE SEQUENCE [LARGE SCALE GENOMIC DNA]</scope>
    <source>
        <strain evidence="1 2">DSM 28287</strain>
    </source>
</reference>
<dbReference type="EMBL" id="SNXO01000002">
    <property type="protein sequence ID" value="TDP59850.1"/>
    <property type="molecule type" value="Genomic_DNA"/>
</dbReference>
<evidence type="ECO:0000313" key="2">
    <source>
        <dbReference type="Proteomes" id="UP000295500"/>
    </source>
</evidence>
<protein>
    <submittedName>
        <fullName evidence="1">Uncharacterized protein</fullName>
    </submittedName>
</protein>
<sequence>MAEEKKIAGKTQNGFEFVIEGDAMDDIELLEDLAELDNGNLRVLTDTINRLLGEEQKKKLYDHCRNENGVAKASEIFAAIQEIFDVASEGEDLKK</sequence>
<dbReference type="OrthoDB" id="2068092at2"/>
<gene>
    <name evidence="1" type="ORF">EV211_10292</name>
</gene>
<dbReference type="Proteomes" id="UP000295500">
    <property type="component" value="Unassembled WGS sequence"/>
</dbReference>
<keyword evidence="2" id="KW-1185">Reference proteome</keyword>
<organism evidence="1 2">
    <name type="scientific">Aminicella lysinilytica</name>
    <dbReference type="NCBI Taxonomy" id="433323"/>
    <lineage>
        <taxon>Bacteria</taxon>
        <taxon>Bacillati</taxon>
        <taxon>Bacillota</taxon>
        <taxon>Clostridia</taxon>
        <taxon>Peptostreptococcales</taxon>
        <taxon>Anaerovoracaceae</taxon>
        <taxon>Aminicella</taxon>
    </lineage>
</organism>
<proteinExistence type="predicted"/>
<name>A0A4R6QC65_9FIRM</name>
<comment type="caution">
    <text evidence="1">The sequence shown here is derived from an EMBL/GenBank/DDBJ whole genome shotgun (WGS) entry which is preliminary data.</text>
</comment>
<accession>A0A4R6QC65</accession>
<dbReference type="RefSeq" id="WP_133527548.1">
    <property type="nucleotide sequence ID" value="NZ_SNXO01000002.1"/>
</dbReference>
<evidence type="ECO:0000313" key="1">
    <source>
        <dbReference type="EMBL" id="TDP59850.1"/>
    </source>
</evidence>